<keyword evidence="2" id="KW-1185">Reference proteome</keyword>
<sequence>MIGLFVDVGHPRGGFVDVLIDEDRPSRHERSEWHAATHRHPVGSEVTAEITDIFATTREYLVTFDGRWSAVFWTGIPPIVGTTAQFIVDRHLDATRRIRLRHRSVRGQVVTIGACSSATDSSGSSEELSVISRAWPSNR</sequence>
<comment type="caution">
    <text evidence="1">The sequence shown here is derived from an EMBL/GenBank/DDBJ whole genome shotgun (WGS) entry which is preliminary data.</text>
</comment>
<evidence type="ECO:0000313" key="1">
    <source>
        <dbReference type="EMBL" id="OXR41594.1"/>
    </source>
</evidence>
<dbReference type="Proteomes" id="UP000215506">
    <property type="component" value="Unassembled WGS sequence"/>
</dbReference>
<accession>A0A231GY98</accession>
<evidence type="ECO:0000313" key="2">
    <source>
        <dbReference type="Proteomes" id="UP000215506"/>
    </source>
</evidence>
<gene>
    <name evidence="1" type="ORF">B7C42_06235</name>
</gene>
<reference evidence="1 2" key="1">
    <citation type="submission" date="2017-07" db="EMBL/GenBank/DDBJ databases">
        <title>First draft Genome Sequence of Nocardia cerradoensis isolated from human infection.</title>
        <authorList>
            <person name="Carrasco G."/>
        </authorList>
    </citation>
    <scope>NUCLEOTIDE SEQUENCE [LARGE SCALE GENOMIC DNA]</scope>
    <source>
        <strain evidence="1 2">CNM20130759</strain>
    </source>
</reference>
<evidence type="ECO:0008006" key="3">
    <source>
        <dbReference type="Google" id="ProtNLM"/>
    </source>
</evidence>
<protein>
    <recommendedName>
        <fullName evidence="3">S1 motif domain-containing protein</fullName>
    </recommendedName>
</protein>
<dbReference type="EMBL" id="NGAF01000018">
    <property type="protein sequence ID" value="OXR41594.1"/>
    <property type="molecule type" value="Genomic_DNA"/>
</dbReference>
<organism evidence="1 2">
    <name type="scientific">Nocardia cerradoensis</name>
    <dbReference type="NCBI Taxonomy" id="85688"/>
    <lineage>
        <taxon>Bacteria</taxon>
        <taxon>Bacillati</taxon>
        <taxon>Actinomycetota</taxon>
        <taxon>Actinomycetes</taxon>
        <taxon>Mycobacteriales</taxon>
        <taxon>Nocardiaceae</taxon>
        <taxon>Nocardia</taxon>
    </lineage>
</organism>
<proteinExistence type="predicted"/>
<name>A0A231GY98_9NOCA</name>
<dbReference type="AlphaFoldDB" id="A0A231GY98"/>